<reference evidence="1 2" key="1">
    <citation type="journal article" date="2015" name="Genome Announc.">
        <title>Draft Genome Sequence of Clostridium tyrobutyricum Strain DIVETGP, Isolated from Cow's Milk for Grana Padano Production.</title>
        <authorList>
            <person name="Soggiu A."/>
            <person name="Piras C."/>
            <person name="Gaiarsa S."/>
            <person name="Sassera D."/>
            <person name="Roncada P."/>
            <person name="Bendixen E."/>
            <person name="Brasca M."/>
            <person name="Bonizzi L."/>
        </authorList>
    </citation>
    <scope>NUCLEOTIDE SEQUENCE [LARGE SCALE GENOMIC DNA]</scope>
    <source>
        <strain evidence="1 2">DIVETGP</strain>
    </source>
</reference>
<dbReference type="SUPFAM" id="SSF51735">
    <property type="entry name" value="NAD(P)-binding Rossmann-fold domains"/>
    <property type="match status" value="1"/>
</dbReference>
<keyword evidence="2" id="KW-1185">Reference proteome</keyword>
<dbReference type="InterPro" id="IPR036291">
    <property type="entry name" value="NAD(P)-bd_dom_sf"/>
</dbReference>
<protein>
    <submittedName>
        <fullName evidence="1">Uncharacterized protein</fullName>
    </submittedName>
</protein>
<evidence type="ECO:0000313" key="2">
    <source>
        <dbReference type="Proteomes" id="UP000019482"/>
    </source>
</evidence>
<dbReference type="Gene3D" id="3.40.50.720">
    <property type="entry name" value="NAD(P)-binding Rossmann-like Domain"/>
    <property type="match status" value="1"/>
</dbReference>
<name>W6N548_CLOTY</name>
<organism evidence="1 2">
    <name type="scientific">Clostridium tyrobutyricum DIVETGP</name>
    <dbReference type="NCBI Taxonomy" id="1408889"/>
    <lineage>
        <taxon>Bacteria</taxon>
        <taxon>Bacillati</taxon>
        <taxon>Bacillota</taxon>
        <taxon>Clostridia</taxon>
        <taxon>Eubacteriales</taxon>
        <taxon>Clostridiaceae</taxon>
        <taxon>Clostridium</taxon>
    </lineage>
</organism>
<dbReference type="EMBL" id="CBXI010000021">
    <property type="protein sequence ID" value="CDL91170.1"/>
    <property type="molecule type" value="Genomic_DNA"/>
</dbReference>
<sequence length="55" mass="6516">MEFPHEDWDFVMNVNAKAVFFLCQSVEKIMIKQGKKSWICNKRMVNGTYGRRICS</sequence>
<proteinExistence type="predicted"/>
<accession>W6N548</accession>
<gene>
    <name evidence="1" type="ORF">CTDIVETGP_1240</name>
</gene>
<comment type="caution">
    <text evidence="1">The sequence shown here is derived from an EMBL/GenBank/DDBJ whole genome shotgun (WGS) entry which is preliminary data.</text>
</comment>
<dbReference type="Proteomes" id="UP000019482">
    <property type="component" value="Unassembled WGS sequence"/>
</dbReference>
<evidence type="ECO:0000313" key="1">
    <source>
        <dbReference type="EMBL" id="CDL91170.1"/>
    </source>
</evidence>
<dbReference type="AlphaFoldDB" id="W6N548"/>